<evidence type="ECO:0000256" key="5">
    <source>
        <dbReference type="SAM" id="MobiDB-lite"/>
    </source>
</evidence>
<keyword evidence="3" id="KW-0968">Cytoplasmic vesicle</keyword>
<dbReference type="GO" id="GO:0030133">
    <property type="term" value="C:transport vesicle"/>
    <property type="evidence" value="ECO:0007669"/>
    <property type="project" value="UniProtKB-SubCell"/>
</dbReference>
<dbReference type="InterPro" id="IPR052129">
    <property type="entry name" value="Spermadhesin-Link_domain"/>
</dbReference>
<dbReference type="InterPro" id="IPR035914">
    <property type="entry name" value="Sperma_CUB_dom_sf"/>
</dbReference>
<feature type="non-terminal residue" evidence="9">
    <location>
        <position position="1"/>
    </location>
</feature>
<dbReference type="EMBL" id="VZSS01000282">
    <property type="protein sequence ID" value="NWZ88323.1"/>
    <property type="molecule type" value="Genomic_DNA"/>
</dbReference>
<dbReference type="InterPro" id="IPR016187">
    <property type="entry name" value="CTDL_fold"/>
</dbReference>
<accession>A0A7K7R8Q7</accession>
<feature type="disulfide bond" evidence="4">
    <location>
        <begin position="76"/>
        <end position="97"/>
    </location>
</feature>
<evidence type="ECO:0000313" key="9">
    <source>
        <dbReference type="EMBL" id="NWZ88323.1"/>
    </source>
</evidence>
<dbReference type="Pfam" id="PF00431">
    <property type="entry name" value="CUB"/>
    <property type="match status" value="1"/>
</dbReference>
<dbReference type="Proteomes" id="UP000540071">
    <property type="component" value="Unassembled WGS sequence"/>
</dbReference>
<dbReference type="Pfam" id="PF00193">
    <property type="entry name" value="Xlink"/>
    <property type="match status" value="1"/>
</dbReference>
<dbReference type="PANTHER" id="PTHR46908:SF4">
    <property type="entry name" value="TUMOR NECROSIS FACTOR-INDUCIBLE GENE 6 PROTEIN"/>
    <property type="match status" value="1"/>
</dbReference>
<comment type="caution">
    <text evidence="4">Lacks conserved residue(s) required for the propagation of feature annotation.</text>
</comment>
<dbReference type="GO" id="GO:0005615">
    <property type="term" value="C:extracellular space"/>
    <property type="evidence" value="ECO:0007669"/>
    <property type="project" value="TreeGrafter"/>
</dbReference>
<dbReference type="GO" id="GO:0050728">
    <property type="term" value="P:negative regulation of inflammatory response"/>
    <property type="evidence" value="ECO:0007669"/>
    <property type="project" value="TreeGrafter"/>
</dbReference>
<feature type="non-terminal residue" evidence="9">
    <location>
        <position position="269"/>
    </location>
</feature>
<keyword evidence="10" id="KW-1185">Reference proteome</keyword>
<dbReference type="SUPFAM" id="SSF49854">
    <property type="entry name" value="Spermadhesin, CUB domain"/>
    <property type="match status" value="1"/>
</dbReference>
<dbReference type="FunFam" id="2.60.120.290:FF:000005">
    <property type="entry name" value="Procollagen C-endopeptidase enhancer 1"/>
    <property type="match status" value="1"/>
</dbReference>
<feature type="compositionally biased region" description="Polar residues" evidence="5">
    <location>
        <begin position="252"/>
        <end position="262"/>
    </location>
</feature>
<feature type="region of interest" description="Disordered" evidence="5">
    <location>
        <begin position="247"/>
        <end position="269"/>
    </location>
</feature>
<evidence type="ECO:0000259" key="8">
    <source>
        <dbReference type="PROSITE" id="PS50963"/>
    </source>
</evidence>
<evidence type="ECO:0000256" key="3">
    <source>
        <dbReference type="ARBA" id="ARBA00023329"/>
    </source>
</evidence>
<dbReference type="PROSITE" id="PS01180">
    <property type="entry name" value="CUB"/>
    <property type="match status" value="1"/>
</dbReference>
<dbReference type="InterPro" id="IPR000538">
    <property type="entry name" value="Link_dom"/>
</dbReference>
<evidence type="ECO:0000256" key="6">
    <source>
        <dbReference type="SAM" id="SignalP"/>
    </source>
</evidence>
<dbReference type="SMART" id="SM00042">
    <property type="entry name" value="CUB"/>
    <property type="match status" value="1"/>
</dbReference>
<evidence type="ECO:0000256" key="4">
    <source>
        <dbReference type="PROSITE-ProRule" id="PRU00323"/>
    </source>
</evidence>
<protein>
    <submittedName>
        <fullName evidence="9">TSG6 protein</fullName>
    </submittedName>
</protein>
<reference evidence="9 10" key="1">
    <citation type="submission" date="2019-09" db="EMBL/GenBank/DDBJ databases">
        <title>Bird 10,000 Genomes (B10K) Project - Family phase.</title>
        <authorList>
            <person name="Zhang G."/>
        </authorList>
    </citation>
    <scope>NUCLEOTIDE SEQUENCE [LARGE SCALE GENOMIC DNA]</scope>
    <source>
        <strain evidence="9">OUT-0023</strain>
        <tissue evidence="9">Blood</tissue>
    </source>
</reference>
<evidence type="ECO:0000256" key="2">
    <source>
        <dbReference type="ARBA" id="ARBA00023157"/>
    </source>
</evidence>
<dbReference type="SUPFAM" id="SSF56436">
    <property type="entry name" value="C-type lectin-like"/>
    <property type="match status" value="1"/>
</dbReference>
<evidence type="ECO:0000256" key="1">
    <source>
        <dbReference type="ARBA" id="ARBA00004398"/>
    </source>
</evidence>
<name>A0A7K7R8Q7_POEAT</name>
<feature type="domain" description="CUB" evidence="7">
    <location>
        <begin position="129"/>
        <end position="241"/>
    </location>
</feature>
<dbReference type="InterPro" id="IPR000859">
    <property type="entry name" value="CUB_dom"/>
</dbReference>
<comment type="caution">
    <text evidence="9">The sequence shown here is derived from an EMBL/GenBank/DDBJ whole genome shotgun (WGS) entry which is preliminary data.</text>
</comment>
<dbReference type="Gene3D" id="2.60.120.290">
    <property type="entry name" value="Spermadhesin, CUB domain"/>
    <property type="match status" value="1"/>
</dbReference>
<feature type="domain" description="Link" evidence="8">
    <location>
        <begin position="23"/>
        <end position="123"/>
    </location>
</feature>
<dbReference type="PANTHER" id="PTHR46908">
    <property type="entry name" value="CUBILIN-LIKE PROTEIN"/>
    <property type="match status" value="1"/>
</dbReference>
<dbReference type="PROSITE" id="PS50963">
    <property type="entry name" value="LINK_2"/>
    <property type="match status" value="1"/>
</dbReference>
<feature type="chain" id="PRO_5029594776" evidence="6">
    <location>
        <begin position="20"/>
        <end position="269"/>
    </location>
</feature>
<feature type="signal peptide" evidence="6">
    <location>
        <begin position="1"/>
        <end position="19"/>
    </location>
</feature>
<dbReference type="GO" id="GO:0007155">
    <property type="term" value="P:cell adhesion"/>
    <property type="evidence" value="ECO:0007669"/>
    <property type="project" value="InterPro"/>
</dbReference>
<dbReference type="SMART" id="SM00445">
    <property type="entry name" value="LINK"/>
    <property type="match status" value="1"/>
</dbReference>
<sequence>MIALLFFSALLWDEAGAWGFKDGVLHNSIWLAQFLSGQLHRGHRAISLSKALLSKSSPGLMESTSHFPSAAGFHVCAAGWMAKGRVGYPIVKAGANCGFGKTGIVDYGIRLNRSERWDAYCYNPNGKECGGVFTDSKHVFKSPGYPKEYENDQVCYWHIRVRYGQRIQLHFLEFDVEEDTACLADFLEIYDSYDDINGFVGRFCGDELPDDIISTGNVMTLKFLTDASVTAGGFQIRYTTLDAPPKAGDGRNATSQGKNNFLTGKFGIM</sequence>
<keyword evidence="6" id="KW-0732">Signal</keyword>
<evidence type="ECO:0000313" key="10">
    <source>
        <dbReference type="Proteomes" id="UP000540071"/>
    </source>
</evidence>
<gene>
    <name evidence="9" type="primary">Tnfaip6</name>
    <name evidence="9" type="ORF">POEATR_R04562</name>
</gene>
<dbReference type="GO" id="GO:0005540">
    <property type="term" value="F:hyaluronic acid binding"/>
    <property type="evidence" value="ECO:0007669"/>
    <property type="project" value="InterPro"/>
</dbReference>
<proteinExistence type="predicted"/>
<comment type="subcellular location">
    <subcellularLocation>
        <location evidence="1">Cytoplasmic vesicle</location>
        <location evidence="1">Secretory vesicle</location>
    </subcellularLocation>
</comment>
<keyword evidence="2 4" id="KW-1015">Disulfide bond</keyword>
<dbReference type="Gene3D" id="3.10.100.10">
    <property type="entry name" value="Mannose-Binding Protein A, subunit A"/>
    <property type="match status" value="1"/>
</dbReference>
<evidence type="ECO:0000259" key="7">
    <source>
        <dbReference type="PROSITE" id="PS01180"/>
    </source>
</evidence>
<dbReference type="CDD" id="cd00041">
    <property type="entry name" value="CUB"/>
    <property type="match status" value="1"/>
</dbReference>
<dbReference type="AlphaFoldDB" id="A0A7K7R8Q7"/>
<organism evidence="9 10">
    <name type="scientific">Poecile atricapillus</name>
    <name type="common">Black-capped chickadee</name>
    <name type="synonym">Parus atricapillus</name>
    <dbReference type="NCBI Taxonomy" id="48891"/>
    <lineage>
        <taxon>Eukaryota</taxon>
        <taxon>Metazoa</taxon>
        <taxon>Chordata</taxon>
        <taxon>Craniata</taxon>
        <taxon>Vertebrata</taxon>
        <taxon>Euteleostomi</taxon>
        <taxon>Archelosauria</taxon>
        <taxon>Archosauria</taxon>
        <taxon>Dinosauria</taxon>
        <taxon>Saurischia</taxon>
        <taxon>Theropoda</taxon>
        <taxon>Coelurosauria</taxon>
        <taxon>Aves</taxon>
        <taxon>Neognathae</taxon>
        <taxon>Neoaves</taxon>
        <taxon>Telluraves</taxon>
        <taxon>Australaves</taxon>
        <taxon>Passeriformes</taxon>
        <taxon>Paridae</taxon>
        <taxon>Poecile</taxon>
    </lineage>
</organism>
<dbReference type="InterPro" id="IPR016186">
    <property type="entry name" value="C-type_lectin-like/link_sf"/>
</dbReference>